<evidence type="ECO:0000256" key="2">
    <source>
        <dbReference type="PROSITE-ProRule" id="PRU00023"/>
    </source>
</evidence>
<reference evidence="4" key="1">
    <citation type="submission" date="2021-11" db="EMBL/GenBank/DDBJ databases">
        <authorList>
            <person name="Herlambang A."/>
            <person name="Guo Y."/>
            <person name="Takashima Y."/>
            <person name="Nishizawa T."/>
        </authorList>
    </citation>
    <scope>NUCLEOTIDE SEQUENCE</scope>
    <source>
        <strain evidence="4">E1425</strain>
    </source>
</reference>
<feature type="compositionally biased region" description="Basic residues" evidence="3">
    <location>
        <begin position="207"/>
        <end position="220"/>
    </location>
</feature>
<dbReference type="SUPFAM" id="SSF81296">
    <property type="entry name" value="E set domains"/>
    <property type="match status" value="1"/>
</dbReference>
<dbReference type="CDD" id="cd00102">
    <property type="entry name" value="IPT"/>
    <property type="match status" value="1"/>
</dbReference>
<feature type="region of interest" description="Disordered" evidence="3">
    <location>
        <begin position="207"/>
        <end position="278"/>
    </location>
</feature>
<feature type="region of interest" description="Disordered" evidence="3">
    <location>
        <begin position="712"/>
        <end position="732"/>
    </location>
</feature>
<dbReference type="PANTHER" id="PTHR23335:SF1">
    <property type="entry name" value="CALMODULIN-BINDING TRANSCRIPTION ACTIVATOR, ISOFORM F"/>
    <property type="match status" value="1"/>
</dbReference>
<dbReference type="GO" id="GO:0003690">
    <property type="term" value="F:double-stranded DNA binding"/>
    <property type="evidence" value="ECO:0007669"/>
    <property type="project" value="TreeGrafter"/>
</dbReference>
<reference evidence="4" key="2">
    <citation type="journal article" date="2022" name="Microbiol. Resour. Announc.">
        <title>Whole-Genome Sequence of Entomortierella parvispora E1425, a Mucoromycotan Fungus Associated with Burkholderiaceae-Related Endosymbiotic Bacteria.</title>
        <authorList>
            <person name="Herlambang A."/>
            <person name="Guo Y."/>
            <person name="Takashima Y."/>
            <person name="Narisawa K."/>
            <person name="Ohta H."/>
            <person name="Nishizawa T."/>
        </authorList>
    </citation>
    <scope>NUCLEOTIDE SEQUENCE</scope>
    <source>
        <strain evidence="4">E1425</strain>
    </source>
</reference>
<dbReference type="InterPro" id="IPR036770">
    <property type="entry name" value="Ankyrin_rpt-contain_sf"/>
</dbReference>
<evidence type="ECO:0008006" key="6">
    <source>
        <dbReference type="Google" id="ProtNLM"/>
    </source>
</evidence>
<accession>A0A9P3HHZ0</accession>
<sequence>MSVYSLNARVIQKKDQLEELSETGAIIPAPVVEEVRTGQQFLIKLHLVKTRPTPSPAFPSLRVGRREAINTAGESRTDPEPLTLEIFVHLAKSGQIRQGACAKCCHKYGPASPILVLLDPLSPSVTDPLNYAHVDTTSGSITLLAKVVCSSTDHGERGNKDRYIFEFRLKRTSTMPLTALVAMDTAEDVGESIAACFTPPIMCSGHHKAKRTYPHQRPSKTSKGAPTPKVKTIKRHKSAPNIMHEPYGGDSQPHAGSSSSNSSSMHRNLDHHSGLSFLPEDLSQGAMADPYRSRSNEATLNSVNAEDFLMTSAQSSSHPLQQQLQVQYPRVLEVRPDHGPIRKTTDVVLRGLFFQEGMVPYFGCFPAQDIVVETSQLILCKAPESPLPGTVGISIYDNMGNNYSDLGQFTYTDDSETELLILQLQLRLAHRALEYLHAQATGKKGNAVDILREIPGLASSSPRAGGALMMEATEGSSGDSAPFMSLSQVEEGILSTLDHLPREIDISLQLEDGSNLLHLSILLGFNTLTRRLIEDGCDLEARDAWSMTPLRYAVLRGNEAMARELVLAGASSSGAKSPQEFYSHLPYSAPQTPAMVAFLAISCQRFSQTGGSWASDIDSDTLMEADEGEERVDNTADSDIKESSSSNSTLIQTVQGGSEENNSESDVTMSTLADAIHRVRVSQGIPPLDQQDLPPLQTVQDDGSIKINSKVIKGSDIPTPNDAGPSAIANPESGYHSGVYSAVQERLERSHLATLPSKDIQLGVTFKRPPESSASPTRPVSITAMPLELFRTGDSFTVEIKIEADPLVQSGEGKPTLPKEFLGIRLPQEMMKRTSGRAASILTDMTYGLNVSIELGHGGSPQEPGHKGHGDGILLNGSCQACSKYLHEHRKLSPSRRPTADPFVYPIIQFNVPGGSGSTVGQAGAGQRNNAGVVELRDGRCELKARVNCSSLHHLIQRERARRSAELKRRKAAQEADSTGAASSSSPSPPLMALADLEDPGFVFKFDLVHPTTKEIVASHSTLPTLFQSYPRGRN</sequence>
<keyword evidence="5" id="KW-1185">Reference proteome</keyword>
<organism evidence="4 5">
    <name type="scientific">Entomortierella parvispora</name>
    <dbReference type="NCBI Taxonomy" id="205924"/>
    <lineage>
        <taxon>Eukaryota</taxon>
        <taxon>Fungi</taxon>
        <taxon>Fungi incertae sedis</taxon>
        <taxon>Mucoromycota</taxon>
        <taxon>Mortierellomycotina</taxon>
        <taxon>Mortierellomycetes</taxon>
        <taxon>Mortierellales</taxon>
        <taxon>Mortierellaceae</taxon>
        <taxon>Entomortierella</taxon>
    </lineage>
</organism>
<evidence type="ECO:0000256" key="1">
    <source>
        <dbReference type="ARBA" id="ARBA00023043"/>
    </source>
</evidence>
<feature type="repeat" description="ANK" evidence="2">
    <location>
        <begin position="512"/>
        <end position="544"/>
    </location>
</feature>
<protein>
    <recommendedName>
        <fullName evidence="6">IPT/TIG domain-containing protein</fullName>
    </recommendedName>
</protein>
<feature type="region of interest" description="Disordered" evidence="3">
    <location>
        <begin position="960"/>
        <end position="992"/>
    </location>
</feature>
<dbReference type="InterPro" id="IPR013783">
    <property type="entry name" value="Ig-like_fold"/>
</dbReference>
<dbReference type="GO" id="GO:0005634">
    <property type="term" value="C:nucleus"/>
    <property type="evidence" value="ECO:0007669"/>
    <property type="project" value="TreeGrafter"/>
</dbReference>
<dbReference type="GO" id="GO:0003712">
    <property type="term" value="F:transcription coregulator activity"/>
    <property type="evidence" value="ECO:0007669"/>
    <property type="project" value="TreeGrafter"/>
</dbReference>
<evidence type="ECO:0000313" key="4">
    <source>
        <dbReference type="EMBL" id="GJJ76962.1"/>
    </source>
</evidence>
<proteinExistence type="predicted"/>
<name>A0A9P3HHZ0_9FUNG</name>
<evidence type="ECO:0000256" key="3">
    <source>
        <dbReference type="SAM" id="MobiDB-lite"/>
    </source>
</evidence>
<dbReference type="PANTHER" id="PTHR23335">
    <property type="entry name" value="CALMODULIN-BINDING TRANSCRIPTION ACTIVATOR CAMTA"/>
    <property type="match status" value="1"/>
</dbReference>
<keyword evidence="1 2" id="KW-0040">ANK repeat</keyword>
<gene>
    <name evidence="4" type="ORF">EMPS_09321</name>
</gene>
<dbReference type="EMBL" id="BQFW01000013">
    <property type="protein sequence ID" value="GJJ76962.1"/>
    <property type="molecule type" value="Genomic_DNA"/>
</dbReference>
<feature type="compositionally biased region" description="Basic and acidic residues" evidence="3">
    <location>
        <begin position="631"/>
        <end position="642"/>
    </location>
</feature>
<dbReference type="SUPFAM" id="SSF48403">
    <property type="entry name" value="Ankyrin repeat"/>
    <property type="match status" value="1"/>
</dbReference>
<evidence type="ECO:0000313" key="5">
    <source>
        <dbReference type="Proteomes" id="UP000827284"/>
    </source>
</evidence>
<dbReference type="Proteomes" id="UP000827284">
    <property type="component" value="Unassembled WGS sequence"/>
</dbReference>
<dbReference type="OrthoDB" id="366390at2759"/>
<feature type="compositionally biased region" description="Polar residues" evidence="3">
    <location>
        <begin position="649"/>
        <end position="668"/>
    </location>
</feature>
<feature type="region of interest" description="Disordered" evidence="3">
    <location>
        <begin position="626"/>
        <end position="668"/>
    </location>
</feature>
<comment type="caution">
    <text evidence="4">The sequence shown here is derived from an EMBL/GenBank/DDBJ whole genome shotgun (WGS) entry which is preliminary data.</text>
</comment>
<dbReference type="GO" id="GO:0006357">
    <property type="term" value="P:regulation of transcription by RNA polymerase II"/>
    <property type="evidence" value="ECO:0007669"/>
    <property type="project" value="TreeGrafter"/>
</dbReference>
<dbReference type="InterPro" id="IPR002110">
    <property type="entry name" value="Ankyrin_rpt"/>
</dbReference>
<dbReference type="PROSITE" id="PS50088">
    <property type="entry name" value="ANK_REPEAT"/>
    <property type="match status" value="1"/>
</dbReference>
<dbReference type="Gene3D" id="2.60.40.10">
    <property type="entry name" value="Immunoglobulins"/>
    <property type="match status" value="1"/>
</dbReference>
<dbReference type="AlphaFoldDB" id="A0A9P3HHZ0"/>
<dbReference type="InterPro" id="IPR014756">
    <property type="entry name" value="Ig_E-set"/>
</dbReference>
<dbReference type="Gene3D" id="1.25.40.20">
    <property type="entry name" value="Ankyrin repeat-containing domain"/>
    <property type="match status" value="1"/>
</dbReference>